<evidence type="ECO:0000256" key="1">
    <source>
        <dbReference type="ARBA" id="ARBA00022468"/>
    </source>
</evidence>
<organism evidence="8 9">
    <name type="scientific">Conidiobolus coronatus (strain ATCC 28846 / CBS 209.66 / NRRL 28638)</name>
    <name type="common">Delacroixia coronata</name>
    <dbReference type="NCBI Taxonomy" id="796925"/>
    <lineage>
        <taxon>Eukaryota</taxon>
        <taxon>Fungi</taxon>
        <taxon>Fungi incertae sedis</taxon>
        <taxon>Zoopagomycota</taxon>
        <taxon>Entomophthoromycotina</taxon>
        <taxon>Entomophthoromycetes</taxon>
        <taxon>Entomophthorales</taxon>
        <taxon>Ancylistaceae</taxon>
        <taxon>Conidiobolus</taxon>
    </lineage>
</organism>
<dbReference type="GO" id="GO:0000139">
    <property type="term" value="C:Golgi membrane"/>
    <property type="evidence" value="ECO:0007669"/>
    <property type="project" value="TreeGrafter"/>
</dbReference>
<dbReference type="Pfam" id="PF01412">
    <property type="entry name" value="ArfGap"/>
    <property type="match status" value="1"/>
</dbReference>
<evidence type="ECO:0000259" key="7">
    <source>
        <dbReference type="PROSITE" id="PS50115"/>
    </source>
</evidence>
<dbReference type="GO" id="GO:0030100">
    <property type="term" value="P:regulation of endocytosis"/>
    <property type="evidence" value="ECO:0007669"/>
    <property type="project" value="TreeGrafter"/>
</dbReference>
<proteinExistence type="predicted"/>
<dbReference type="SMART" id="SM00105">
    <property type="entry name" value="ArfGap"/>
    <property type="match status" value="1"/>
</dbReference>
<dbReference type="PANTHER" id="PTHR46395">
    <property type="entry name" value="ADP-RIBOSYLATION FACTOR GTPASE-ACTIVATING PROTEIN 1"/>
    <property type="match status" value="1"/>
</dbReference>
<dbReference type="GO" id="GO:0032012">
    <property type="term" value="P:regulation of ARF protein signal transduction"/>
    <property type="evidence" value="ECO:0007669"/>
    <property type="project" value="TreeGrafter"/>
</dbReference>
<dbReference type="InterPro" id="IPR037278">
    <property type="entry name" value="ARFGAP/RecO"/>
</dbReference>
<dbReference type="PANTHER" id="PTHR46395:SF1">
    <property type="entry name" value="ADP-RIBOSYLATION FACTOR GTPASE-ACTIVATING PROTEIN 1"/>
    <property type="match status" value="1"/>
</dbReference>
<dbReference type="InterPro" id="IPR038508">
    <property type="entry name" value="ArfGAP_dom_sf"/>
</dbReference>
<gene>
    <name evidence="8" type="ORF">CONCODRAFT_61885</name>
</gene>
<dbReference type="Gene3D" id="1.10.220.150">
    <property type="entry name" value="Arf GTPase activating protein"/>
    <property type="match status" value="1"/>
</dbReference>
<dbReference type="FunFam" id="1.10.220.150:FF:000014">
    <property type="entry name" value="ADP-ribosylation factor GTPase-activating protein"/>
    <property type="match status" value="1"/>
</dbReference>
<evidence type="ECO:0000256" key="5">
    <source>
        <dbReference type="PROSITE-ProRule" id="PRU00288"/>
    </source>
</evidence>
<protein>
    <submittedName>
        <fullName evidence="8">ArfGap-domain-containing protein</fullName>
    </submittedName>
</protein>
<dbReference type="PRINTS" id="PR00405">
    <property type="entry name" value="REVINTRACTNG"/>
</dbReference>
<dbReference type="OrthoDB" id="983479at2759"/>
<dbReference type="CDD" id="cd08830">
    <property type="entry name" value="ArfGap_ArfGap1"/>
    <property type="match status" value="1"/>
</dbReference>
<dbReference type="GO" id="GO:0008270">
    <property type="term" value="F:zinc ion binding"/>
    <property type="evidence" value="ECO:0007669"/>
    <property type="project" value="UniProtKB-KW"/>
</dbReference>
<keyword evidence="3 5" id="KW-0863">Zinc-finger</keyword>
<evidence type="ECO:0000313" key="9">
    <source>
        <dbReference type="Proteomes" id="UP000070444"/>
    </source>
</evidence>
<sequence length="466" mass="50749">MSNANQEFLKTLQQLQKQGANKKCMDCKAPNPQWASVPLGIFFCLECSGQHRALGVHISFVRSISMDKWTESQVKKMQLGGNANCLEYFKSQPGYRDGMSIEEKYTSTFAQNYRDKLAALCEGKQWTEPPAGSKKKASGGAKSGSSVAARSATLSGIKSSSRSGSGLGSRGASSVGSRNSSNYASPNDYDSGASTPLNLPSKEQNEEYFSRLASNNASRPEDLPPNQGGRYTGFGNTPNPPVRDTSLSVEDIVNDPMAGLSKAWSMFSLGASTALETAVAGANKLSEHVNDNYVRPASEAVRDPDFQSNVNSYVSTFTRTVGDASTRGISMVSNYINQTGSQYSIHEDDSLENAARGHYYESKGYNNVQGSDEYSPPNQSKYNPDDYYDDDNWGRPSDYRDDNNENNGEDAWKSKEYETEVITSSNRTKPASTTKLASRKGKAGGLGAAKSEAKSKWDDDDNWSEF</sequence>
<feature type="compositionally biased region" description="Low complexity" evidence="6">
    <location>
        <begin position="153"/>
        <end position="181"/>
    </location>
</feature>
<dbReference type="AlphaFoldDB" id="A0A137NTM4"/>
<feature type="compositionally biased region" description="Polar residues" evidence="6">
    <location>
        <begin position="364"/>
        <end position="382"/>
    </location>
</feature>
<evidence type="ECO:0000256" key="3">
    <source>
        <dbReference type="ARBA" id="ARBA00022771"/>
    </source>
</evidence>
<feature type="compositionally biased region" description="Polar residues" evidence="6">
    <location>
        <begin position="421"/>
        <end position="434"/>
    </location>
</feature>
<feature type="region of interest" description="Disordered" evidence="6">
    <location>
        <begin position="362"/>
        <end position="466"/>
    </location>
</feature>
<feature type="region of interest" description="Disordered" evidence="6">
    <location>
        <begin position="214"/>
        <end position="241"/>
    </location>
</feature>
<feature type="region of interest" description="Disordered" evidence="6">
    <location>
        <begin position="127"/>
        <end position="146"/>
    </location>
</feature>
<dbReference type="EMBL" id="KQ964768">
    <property type="protein sequence ID" value="KXN66092.1"/>
    <property type="molecule type" value="Genomic_DNA"/>
</dbReference>
<feature type="domain" description="Arf-GAP" evidence="7">
    <location>
        <begin position="6"/>
        <end position="126"/>
    </location>
</feature>
<dbReference type="InterPro" id="IPR001164">
    <property type="entry name" value="ArfGAP_dom"/>
</dbReference>
<keyword evidence="2" id="KW-0479">Metal-binding</keyword>
<dbReference type="SUPFAM" id="SSF57863">
    <property type="entry name" value="ArfGap/RecO-like zinc finger"/>
    <property type="match status" value="1"/>
</dbReference>
<evidence type="ECO:0000313" key="8">
    <source>
        <dbReference type="EMBL" id="KXN66092.1"/>
    </source>
</evidence>
<name>A0A137NTM4_CONC2</name>
<dbReference type="GO" id="GO:0005096">
    <property type="term" value="F:GTPase activator activity"/>
    <property type="evidence" value="ECO:0007669"/>
    <property type="project" value="UniProtKB-KW"/>
</dbReference>
<dbReference type="Proteomes" id="UP000070444">
    <property type="component" value="Unassembled WGS sequence"/>
</dbReference>
<evidence type="ECO:0000256" key="2">
    <source>
        <dbReference type="ARBA" id="ARBA00022723"/>
    </source>
</evidence>
<feature type="region of interest" description="Disordered" evidence="6">
    <location>
        <begin position="153"/>
        <end position="200"/>
    </location>
</feature>
<keyword evidence="1" id="KW-0343">GTPase activation</keyword>
<keyword evidence="4" id="KW-0862">Zinc</keyword>
<keyword evidence="9" id="KW-1185">Reference proteome</keyword>
<evidence type="ECO:0000256" key="6">
    <source>
        <dbReference type="SAM" id="MobiDB-lite"/>
    </source>
</evidence>
<dbReference type="PROSITE" id="PS50115">
    <property type="entry name" value="ARFGAP"/>
    <property type="match status" value="1"/>
</dbReference>
<evidence type="ECO:0000256" key="4">
    <source>
        <dbReference type="ARBA" id="ARBA00022833"/>
    </source>
</evidence>
<accession>A0A137NTM4</accession>
<dbReference type="STRING" id="796925.A0A137NTM4"/>
<reference evidence="8 9" key="1">
    <citation type="journal article" date="2015" name="Genome Biol. Evol.">
        <title>Phylogenomic analyses indicate that early fungi evolved digesting cell walls of algal ancestors of land plants.</title>
        <authorList>
            <person name="Chang Y."/>
            <person name="Wang S."/>
            <person name="Sekimoto S."/>
            <person name="Aerts A.L."/>
            <person name="Choi C."/>
            <person name="Clum A."/>
            <person name="LaButti K.M."/>
            <person name="Lindquist E.A."/>
            <person name="Yee Ngan C."/>
            <person name="Ohm R.A."/>
            <person name="Salamov A.A."/>
            <person name="Grigoriev I.V."/>
            <person name="Spatafora J.W."/>
            <person name="Berbee M.L."/>
        </authorList>
    </citation>
    <scope>NUCLEOTIDE SEQUENCE [LARGE SCALE GENOMIC DNA]</scope>
    <source>
        <strain evidence="8 9">NRRL 28638</strain>
    </source>
</reference>